<evidence type="ECO:0000256" key="2">
    <source>
        <dbReference type="ARBA" id="ARBA00008610"/>
    </source>
</evidence>
<dbReference type="SUPFAM" id="SSF53822">
    <property type="entry name" value="Periplasmic binding protein-like I"/>
    <property type="match status" value="1"/>
</dbReference>
<dbReference type="AlphaFoldDB" id="A0A1G9NI67"/>
<keyword evidence="5" id="KW-0472">Membrane</keyword>
<keyword evidence="9" id="KW-1185">Reference proteome</keyword>
<protein>
    <submittedName>
        <fullName evidence="8">Nucleoside-binding protein</fullName>
    </submittedName>
</protein>
<comment type="subcellular location">
    <subcellularLocation>
        <location evidence="1">Cell membrane</location>
        <topology evidence="1">Lipid-anchor</topology>
    </subcellularLocation>
</comment>
<evidence type="ECO:0000256" key="4">
    <source>
        <dbReference type="ARBA" id="ARBA00022729"/>
    </source>
</evidence>
<dbReference type="EMBL" id="FNGO01000010">
    <property type="protein sequence ID" value="SDL86288.1"/>
    <property type="molecule type" value="Genomic_DNA"/>
</dbReference>
<sequence length="359" mass="39618">MIKKSGILAILFAVVLVISFMGFSQPAEAETIQVGAVFSLGGLGDLSFNDLAYEALENASEDYDVEFDYIEPDSSADFDPSLRRFAERNYDLVLAVGFLQEEEVRQISQEYPHVNFAHVDVAHEPAIDNVRGMLFADHQSSFLVGALSALVTEEDNVGFLGGIDSPLINKFEGGFVQGVEYIAEEDKDIEIQRSYADSFDDAARGREIALGFIDDGADVIYHASGGTGDGLFTAAEEEDIYAIGVDSNQNWISPGHIIASKLKNVDVAVYNTIEDVVKGDFEGGRNMEFDLEVDGVGTTPLESVIDEVIEPELDEEDREAILQMKEEVTAPHAERIEEIREKIIEDEIEIEDWSEIGRQ</sequence>
<proteinExistence type="inferred from homology"/>
<dbReference type="GO" id="GO:0005886">
    <property type="term" value="C:plasma membrane"/>
    <property type="evidence" value="ECO:0007669"/>
    <property type="project" value="UniProtKB-SubCell"/>
</dbReference>
<dbReference type="PANTHER" id="PTHR34296">
    <property type="entry name" value="TRANSCRIPTIONAL ACTIVATOR PROTEIN MED"/>
    <property type="match status" value="1"/>
</dbReference>
<feature type="domain" description="ABC transporter substrate-binding protein PnrA-like" evidence="7">
    <location>
        <begin position="32"/>
        <end position="321"/>
    </location>
</feature>
<dbReference type="CDD" id="cd06354">
    <property type="entry name" value="PBP1_PrnA-like"/>
    <property type="match status" value="1"/>
</dbReference>
<keyword evidence="6" id="KW-0449">Lipoprotein</keyword>
<dbReference type="InterPro" id="IPR050957">
    <property type="entry name" value="BMP_lipoprotein"/>
</dbReference>
<evidence type="ECO:0000259" key="7">
    <source>
        <dbReference type="Pfam" id="PF02608"/>
    </source>
</evidence>
<name>A0A1G9NI67_9FIRM</name>
<dbReference type="Gene3D" id="3.40.50.2300">
    <property type="match status" value="2"/>
</dbReference>
<dbReference type="InterPro" id="IPR003760">
    <property type="entry name" value="PnrA-like"/>
</dbReference>
<keyword evidence="4" id="KW-0732">Signal</keyword>
<evidence type="ECO:0000256" key="3">
    <source>
        <dbReference type="ARBA" id="ARBA00022475"/>
    </source>
</evidence>
<dbReference type="STRING" id="321763.SAMN04488692_11087"/>
<evidence type="ECO:0000313" key="8">
    <source>
        <dbReference type="EMBL" id="SDL86288.1"/>
    </source>
</evidence>
<accession>A0A1G9NI67</accession>
<comment type="similarity">
    <text evidence="2">Belongs to the BMP lipoprotein family.</text>
</comment>
<keyword evidence="3" id="KW-1003">Cell membrane</keyword>
<gene>
    <name evidence="8" type="ORF">SAMN04488692_11087</name>
</gene>
<organism evidence="8 9">
    <name type="scientific">Halarsenatibacter silvermanii</name>
    <dbReference type="NCBI Taxonomy" id="321763"/>
    <lineage>
        <taxon>Bacteria</taxon>
        <taxon>Bacillati</taxon>
        <taxon>Bacillota</taxon>
        <taxon>Clostridia</taxon>
        <taxon>Halanaerobiales</taxon>
        <taxon>Halarsenatibacteraceae</taxon>
        <taxon>Halarsenatibacter</taxon>
    </lineage>
</organism>
<evidence type="ECO:0000256" key="1">
    <source>
        <dbReference type="ARBA" id="ARBA00004193"/>
    </source>
</evidence>
<dbReference type="RefSeq" id="WP_234985537.1">
    <property type="nucleotide sequence ID" value="NZ_FNGO01000010.1"/>
</dbReference>
<dbReference type="InterPro" id="IPR028082">
    <property type="entry name" value="Peripla_BP_I"/>
</dbReference>
<dbReference type="PANTHER" id="PTHR34296:SF2">
    <property type="entry name" value="ABC TRANSPORTER GUANOSINE-BINDING PROTEIN NUPN"/>
    <property type="match status" value="1"/>
</dbReference>
<evidence type="ECO:0000256" key="5">
    <source>
        <dbReference type="ARBA" id="ARBA00023136"/>
    </source>
</evidence>
<dbReference type="Pfam" id="PF02608">
    <property type="entry name" value="Bmp"/>
    <property type="match status" value="1"/>
</dbReference>
<evidence type="ECO:0000313" key="9">
    <source>
        <dbReference type="Proteomes" id="UP000199476"/>
    </source>
</evidence>
<dbReference type="Proteomes" id="UP000199476">
    <property type="component" value="Unassembled WGS sequence"/>
</dbReference>
<evidence type="ECO:0000256" key="6">
    <source>
        <dbReference type="ARBA" id="ARBA00023288"/>
    </source>
</evidence>
<reference evidence="8 9" key="1">
    <citation type="submission" date="2016-10" db="EMBL/GenBank/DDBJ databases">
        <authorList>
            <person name="de Groot N.N."/>
        </authorList>
    </citation>
    <scope>NUCLEOTIDE SEQUENCE [LARGE SCALE GENOMIC DNA]</scope>
    <source>
        <strain evidence="8 9">SLAS-1</strain>
    </source>
</reference>